<name>A0A4Q9KPG3_9MICR</name>
<reference evidence="1 2" key="1">
    <citation type="submission" date="2017-12" db="EMBL/GenBank/DDBJ databases">
        <authorList>
            <person name="Pombert J.-F."/>
            <person name="Haag K.L."/>
            <person name="Ebert D."/>
        </authorList>
    </citation>
    <scope>NUCLEOTIDE SEQUENCE [LARGE SCALE GENOMIC DNA]</scope>
    <source>
        <strain evidence="1">IL-BN-2</strain>
    </source>
</reference>
<dbReference type="Proteomes" id="UP000293045">
    <property type="component" value="Unassembled WGS sequence"/>
</dbReference>
<evidence type="ECO:0000313" key="1">
    <source>
        <dbReference type="EMBL" id="TBT96488.1"/>
    </source>
</evidence>
<organism evidence="1 2">
    <name type="scientific">Hamiltosporidium magnivora</name>
    <dbReference type="NCBI Taxonomy" id="148818"/>
    <lineage>
        <taxon>Eukaryota</taxon>
        <taxon>Fungi</taxon>
        <taxon>Fungi incertae sedis</taxon>
        <taxon>Microsporidia</taxon>
        <taxon>Dubosqiidae</taxon>
        <taxon>Hamiltosporidium</taxon>
    </lineage>
</organism>
<gene>
    <name evidence="1" type="ORF">CWI39_3798p0010</name>
</gene>
<accession>A0A4Q9KPG3</accession>
<proteinExistence type="predicted"/>
<feature type="non-terminal residue" evidence="1">
    <location>
        <position position="1"/>
    </location>
</feature>
<dbReference type="VEuPathDB" id="MicrosporidiaDB:CWI36_2584p0010"/>
<dbReference type="EMBL" id="PIXR01003798">
    <property type="protein sequence ID" value="TBT96488.1"/>
    <property type="molecule type" value="Genomic_DNA"/>
</dbReference>
<sequence>QEKEILTAYLKTGQNSAGYSKEAKRLLRHKAEHFTSFGDDIGFKRRDQIIRAVFGFETALIKQIIQRSMLLHTSE</sequence>
<protein>
    <submittedName>
        <fullName evidence="1">Uncharacterized protein</fullName>
    </submittedName>
</protein>
<dbReference type="VEuPathDB" id="MicrosporidiaDB:CWI39_3798p0010"/>
<comment type="caution">
    <text evidence="1">The sequence shown here is derived from an EMBL/GenBank/DDBJ whole genome shotgun (WGS) entry which is preliminary data.</text>
</comment>
<dbReference type="AlphaFoldDB" id="A0A4Q9KPG3"/>
<evidence type="ECO:0000313" key="2">
    <source>
        <dbReference type="Proteomes" id="UP000293045"/>
    </source>
</evidence>